<evidence type="ECO:0000313" key="2">
    <source>
        <dbReference type="EMBL" id="KAK6745896.1"/>
    </source>
</evidence>
<proteinExistence type="predicted"/>
<keyword evidence="3" id="KW-1185">Reference proteome</keyword>
<name>A0ABR1D5V4_NECAM</name>
<organism evidence="2 3">
    <name type="scientific">Necator americanus</name>
    <name type="common">Human hookworm</name>
    <dbReference type="NCBI Taxonomy" id="51031"/>
    <lineage>
        <taxon>Eukaryota</taxon>
        <taxon>Metazoa</taxon>
        <taxon>Ecdysozoa</taxon>
        <taxon>Nematoda</taxon>
        <taxon>Chromadorea</taxon>
        <taxon>Rhabditida</taxon>
        <taxon>Rhabditina</taxon>
        <taxon>Rhabditomorpha</taxon>
        <taxon>Strongyloidea</taxon>
        <taxon>Ancylostomatidae</taxon>
        <taxon>Bunostominae</taxon>
        <taxon>Necator</taxon>
    </lineage>
</organism>
<feature type="chain" id="PRO_5046466248" evidence="1">
    <location>
        <begin position="22"/>
        <end position="169"/>
    </location>
</feature>
<protein>
    <submittedName>
        <fullName evidence="2">Uncharacterized protein</fullName>
    </submittedName>
</protein>
<keyword evidence="1" id="KW-0732">Signal</keyword>
<dbReference type="Proteomes" id="UP001303046">
    <property type="component" value="Unassembled WGS sequence"/>
</dbReference>
<accession>A0ABR1D5V4</accession>
<reference evidence="2 3" key="1">
    <citation type="submission" date="2023-08" db="EMBL/GenBank/DDBJ databases">
        <title>A Necator americanus chromosomal reference genome.</title>
        <authorList>
            <person name="Ilik V."/>
            <person name="Petrzelkova K.J."/>
            <person name="Pardy F."/>
            <person name="Fuh T."/>
            <person name="Niatou-Singa F.S."/>
            <person name="Gouil Q."/>
            <person name="Baker L."/>
            <person name="Ritchie M.E."/>
            <person name="Jex A.R."/>
            <person name="Gazzola D."/>
            <person name="Li H."/>
            <person name="Toshio Fujiwara R."/>
            <person name="Zhan B."/>
            <person name="Aroian R.V."/>
            <person name="Pafco B."/>
            <person name="Schwarz E.M."/>
        </authorList>
    </citation>
    <scope>NUCLEOTIDE SEQUENCE [LARGE SCALE GENOMIC DNA]</scope>
    <source>
        <strain evidence="2 3">Aroian</strain>
        <tissue evidence="2">Whole animal</tissue>
    </source>
</reference>
<evidence type="ECO:0000256" key="1">
    <source>
        <dbReference type="SAM" id="SignalP"/>
    </source>
</evidence>
<gene>
    <name evidence="2" type="primary">Necator_chrIII.g12936</name>
    <name evidence="2" type="ORF">RB195_012169</name>
</gene>
<comment type="caution">
    <text evidence="2">The sequence shown here is derived from an EMBL/GenBank/DDBJ whole genome shotgun (WGS) entry which is preliminary data.</text>
</comment>
<dbReference type="EMBL" id="JAVFWL010000003">
    <property type="protein sequence ID" value="KAK6745896.1"/>
    <property type="molecule type" value="Genomic_DNA"/>
</dbReference>
<sequence>MFRHLLLALLCLAVCGYRSKSFGSRKRYRMRMQEPHYPRWAREPVVELTLQVDQKFASKRSLQDIMRGFEKMIYHFGYNDGYFFSNRNLRLTGISKEAGQLRSVTFELLLADCLQLQSFLINAEMDDYGVHMADVKCGRLAYSACVATVCPDFEKRNPLNVFSIFPQKE</sequence>
<evidence type="ECO:0000313" key="3">
    <source>
        <dbReference type="Proteomes" id="UP001303046"/>
    </source>
</evidence>
<feature type="signal peptide" evidence="1">
    <location>
        <begin position="1"/>
        <end position="21"/>
    </location>
</feature>